<dbReference type="SUPFAM" id="SSF56059">
    <property type="entry name" value="Glutathione synthetase ATP-binding domain-like"/>
    <property type="match status" value="1"/>
</dbReference>
<sequence length="282" mass="30043">MDLLGINRRNSIIAQVNSRKAIALADDKMALKKVLSEAGIAVPKTLAVFRGLSDIVVEDLAALPRDFVMKPTNGRKGLGIAIATNWDGSTCEVSGDSWTADNIRSHLRNILTGEFTSSGAHRDTAFIEAMIEPHDVFSALGSRGLADIRIICLDDQPIQAMLRLPIEGSGGKANLHRGAVGMALSLEDGCCFRAYRGGEVLQHNPETGERLIGFEMPNWEQVVGVASASAKASGLGYSGADLVLDNAGEVLVLEVNAFPGIEIQNVHNSGLRDLIETARKSG</sequence>
<dbReference type="RefSeq" id="WP_221423271.1">
    <property type="nucleotide sequence ID" value="NZ_CP081297.1"/>
</dbReference>
<keyword evidence="4" id="KW-1185">Reference proteome</keyword>
<dbReference type="InterPro" id="IPR011761">
    <property type="entry name" value="ATP-grasp"/>
</dbReference>
<reference evidence="3 4" key="1">
    <citation type="submission" date="2021-08" db="EMBL/GenBank/DDBJ databases">
        <title>Comparative Genomics Analysis of the Genus Qipengyuania Reveals Extensive Genetic Diversity and Metabolic Versatility, Including the Description of Fifteen Novel Species.</title>
        <authorList>
            <person name="Liu Y."/>
        </authorList>
    </citation>
    <scope>NUCLEOTIDE SEQUENCE [LARGE SCALE GENOMIC DNA]</scope>
    <source>
        <strain evidence="3 4">1XM2-8</strain>
    </source>
</reference>
<dbReference type="Proteomes" id="UP000824280">
    <property type="component" value="Chromosome"/>
</dbReference>
<protein>
    <recommendedName>
        <fullName evidence="2">ATP-grasp domain-containing protein</fullName>
    </recommendedName>
</protein>
<dbReference type="PANTHER" id="PTHR21621:SF0">
    <property type="entry name" value="BETA-CITRYLGLUTAMATE SYNTHASE B-RELATED"/>
    <property type="match status" value="1"/>
</dbReference>
<proteinExistence type="predicted"/>
<feature type="domain" description="ATP-grasp" evidence="2">
    <location>
        <begin position="32"/>
        <end position="282"/>
    </location>
</feature>
<name>A0ABX8ZJ73_9SPHN</name>
<dbReference type="Gene3D" id="3.30.1490.20">
    <property type="entry name" value="ATP-grasp fold, A domain"/>
    <property type="match status" value="1"/>
</dbReference>
<evidence type="ECO:0000313" key="3">
    <source>
        <dbReference type="EMBL" id="QZD87734.1"/>
    </source>
</evidence>
<dbReference type="Pfam" id="PF14397">
    <property type="entry name" value="ATPgrasp_ST"/>
    <property type="match status" value="1"/>
</dbReference>
<dbReference type="EMBL" id="CP081297">
    <property type="protein sequence ID" value="QZD87734.1"/>
    <property type="molecule type" value="Genomic_DNA"/>
</dbReference>
<dbReference type="PANTHER" id="PTHR21621">
    <property type="entry name" value="RIBOSOMAL PROTEIN S6 MODIFICATION PROTEIN"/>
    <property type="match status" value="1"/>
</dbReference>
<evidence type="ECO:0000256" key="1">
    <source>
        <dbReference type="PROSITE-ProRule" id="PRU00409"/>
    </source>
</evidence>
<gene>
    <name evidence="3" type="ORF">K3166_03270</name>
</gene>
<keyword evidence="1" id="KW-0547">Nucleotide-binding</keyword>
<dbReference type="InterPro" id="IPR039523">
    <property type="entry name" value="RimK-rel_E_lig_ATP-grasp"/>
</dbReference>
<dbReference type="InterPro" id="IPR013815">
    <property type="entry name" value="ATP_grasp_subdomain_1"/>
</dbReference>
<dbReference type="PROSITE" id="PS50975">
    <property type="entry name" value="ATP_GRASP"/>
    <property type="match status" value="1"/>
</dbReference>
<organism evidence="3 4">
    <name type="scientific">Qipengyuania psychrotolerans</name>
    <dbReference type="NCBI Taxonomy" id="2867238"/>
    <lineage>
        <taxon>Bacteria</taxon>
        <taxon>Pseudomonadati</taxon>
        <taxon>Pseudomonadota</taxon>
        <taxon>Alphaproteobacteria</taxon>
        <taxon>Sphingomonadales</taxon>
        <taxon>Erythrobacteraceae</taxon>
        <taxon>Qipengyuania</taxon>
    </lineage>
</organism>
<evidence type="ECO:0000313" key="4">
    <source>
        <dbReference type="Proteomes" id="UP000824280"/>
    </source>
</evidence>
<dbReference type="Gene3D" id="3.30.470.20">
    <property type="entry name" value="ATP-grasp fold, B domain"/>
    <property type="match status" value="2"/>
</dbReference>
<keyword evidence="1" id="KW-0067">ATP-binding</keyword>
<evidence type="ECO:0000259" key="2">
    <source>
        <dbReference type="PROSITE" id="PS50975"/>
    </source>
</evidence>
<accession>A0ABX8ZJ73</accession>